<evidence type="ECO:0000313" key="1">
    <source>
        <dbReference type="EMBL" id="EFA79035.1"/>
    </source>
</evidence>
<proteinExistence type="predicted"/>
<dbReference type="EMBL" id="ADBJ01000037">
    <property type="protein sequence ID" value="EFA79035.1"/>
    <property type="molecule type" value="Genomic_DNA"/>
</dbReference>
<name>D3BID5_HETP5</name>
<dbReference type="RefSeq" id="XP_020431158.1">
    <property type="nucleotide sequence ID" value="XM_020579319.1"/>
</dbReference>
<dbReference type="AlphaFoldDB" id="D3BID5"/>
<evidence type="ECO:0000313" key="2">
    <source>
        <dbReference type="Proteomes" id="UP000001396"/>
    </source>
</evidence>
<keyword evidence="2" id="KW-1185">Reference proteome</keyword>
<accession>D3BID5</accession>
<reference evidence="1 2" key="1">
    <citation type="journal article" date="2011" name="Genome Res.">
        <title>Phylogeny-wide analysis of social amoeba genomes highlights ancient origins for complex intercellular communication.</title>
        <authorList>
            <person name="Heidel A.J."/>
            <person name="Lawal H.M."/>
            <person name="Felder M."/>
            <person name="Schilde C."/>
            <person name="Helps N.R."/>
            <person name="Tunggal B."/>
            <person name="Rivero F."/>
            <person name="John U."/>
            <person name="Schleicher M."/>
            <person name="Eichinger L."/>
            <person name="Platzer M."/>
            <person name="Noegel A.A."/>
            <person name="Schaap P."/>
            <person name="Gloeckner G."/>
        </authorList>
    </citation>
    <scope>NUCLEOTIDE SEQUENCE [LARGE SCALE GENOMIC DNA]</scope>
    <source>
        <strain evidence="2">ATCC 26659 / Pp 5 / PN500</strain>
    </source>
</reference>
<dbReference type="GeneID" id="31363984"/>
<organism evidence="1 2">
    <name type="scientific">Heterostelium pallidum (strain ATCC 26659 / Pp 5 / PN500)</name>
    <name type="common">Cellular slime mold</name>
    <name type="synonym">Polysphondylium pallidum</name>
    <dbReference type="NCBI Taxonomy" id="670386"/>
    <lineage>
        <taxon>Eukaryota</taxon>
        <taxon>Amoebozoa</taxon>
        <taxon>Evosea</taxon>
        <taxon>Eumycetozoa</taxon>
        <taxon>Dictyostelia</taxon>
        <taxon>Acytosteliales</taxon>
        <taxon>Acytosteliaceae</taxon>
        <taxon>Heterostelium</taxon>
    </lineage>
</organism>
<protein>
    <submittedName>
        <fullName evidence="1">Uncharacterized protein</fullName>
    </submittedName>
</protein>
<dbReference type="Proteomes" id="UP000001396">
    <property type="component" value="Unassembled WGS sequence"/>
</dbReference>
<dbReference type="InParanoid" id="D3BID5"/>
<gene>
    <name evidence="1" type="ORF">PPL_08505</name>
</gene>
<sequence length="164" mass="18356">MEDIEFGGGWPESDTDSTDLPRIRFKNIFSELLIIPQSPTMNHHHCDMNNPIIEAIGSGVSIIEEHPLCQGSTGINALNSYTLVEATMNGNGFRCYYRPVTVSYHYTTTIIIIGQYYVMLVVKKILINHLISQDQLYQPPITVAISSIISNGQLVDKDIELTNI</sequence>
<comment type="caution">
    <text evidence="1">The sequence shown here is derived from an EMBL/GenBank/DDBJ whole genome shotgun (WGS) entry which is preliminary data.</text>
</comment>